<feature type="domain" description="2EXR" evidence="2">
    <location>
        <begin position="29"/>
        <end position="107"/>
    </location>
</feature>
<proteinExistence type="predicted"/>
<gene>
    <name evidence="3" type="ORF">PG993_010872</name>
</gene>
<protein>
    <recommendedName>
        <fullName evidence="2">2EXR domain-containing protein</fullName>
    </recommendedName>
</protein>
<feature type="region of interest" description="Disordered" evidence="1">
    <location>
        <begin position="1"/>
        <end position="21"/>
    </location>
</feature>
<evidence type="ECO:0000256" key="1">
    <source>
        <dbReference type="SAM" id="MobiDB-lite"/>
    </source>
</evidence>
<dbReference type="InterPro" id="IPR045518">
    <property type="entry name" value="2EXR"/>
</dbReference>
<dbReference type="EMBL" id="JAQQWK010000010">
    <property type="protein sequence ID" value="KAK8029581.1"/>
    <property type="molecule type" value="Genomic_DNA"/>
</dbReference>
<organism evidence="3 4">
    <name type="scientific">Apiospora rasikravindrae</name>
    <dbReference type="NCBI Taxonomy" id="990691"/>
    <lineage>
        <taxon>Eukaryota</taxon>
        <taxon>Fungi</taxon>
        <taxon>Dikarya</taxon>
        <taxon>Ascomycota</taxon>
        <taxon>Pezizomycotina</taxon>
        <taxon>Sordariomycetes</taxon>
        <taxon>Xylariomycetidae</taxon>
        <taxon>Amphisphaeriales</taxon>
        <taxon>Apiosporaceae</taxon>
        <taxon>Apiospora</taxon>
    </lineage>
</organism>
<dbReference type="PANTHER" id="PTHR35910:SF6">
    <property type="entry name" value="2EXR DOMAIN-CONTAINING PROTEIN"/>
    <property type="match status" value="1"/>
</dbReference>
<comment type="caution">
    <text evidence="3">The sequence shown here is derived from an EMBL/GenBank/DDBJ whole genome shotgun (WGS) entry which is preliminary data.</text>
</comment>
<sequence>MALNLPLLPTPGKVPQHSDDRPEGDLAQFTLFPDLPFELRLQIWEHAACEPRNWQLHMQPRDQLNAYWHFHFHVMGFCQVGPMHHLASPLSATCRASRKAFLRASREVHFADLSGEPFRPGGKLLGLVWYPVLGLTVMDRWFDMSSLPAVVGTGQIRHLALDFNRARDVLFNLGTPSHFCPGVGWLPTHFPHLKTWQIYAEWIEPSARQTMDPVEVWNFSIPILKDFAAWIERLDPDAGGIGGYRRGGPGIVLVPTDYTYSSACWLLLLQFTALCRDYRRRRVPGQKLLFGSPIFGVEWTQ</sequence>
<accession>A0ABR1SCX5</accession>
<evidence type="ECO:0000259" key="2">
    <source>
        <dbReference type="Pfam" id="PF20150"/>
    </source>
</evidence>
<dbReference type="Pfam" id="PF20150">
    <property type="entry name" value="2EXR"/>
    <property type="match status" value="1"/>
</dbReference>
<dbReference type="PANTHER" id="PTHR35910">
    <property type="entry name" value="2EXR DOMAIN-CONTAINING PROTEIN"/>
    <property type="match status" value="1"/>
</dbReference>
<reference evidence="3 4" key="1">
    <citation type="submission" date="2023-01" db="EMBL/GenBank/DDBJ databases">
        <title>Analysis of 21 Apiospora genomes using comparative genomics revels a genus with tremendous synthesis potential of carbohydrate active enzymes and secondary metabolites.</title>
        <authorList>
            <person name="Sorensen T."/>
        </authorList>
    </citation>
    <scope>NUCLEOTIDE SEQUENCE [LARGE SCALE GENOMIC DNA]</scope>
    <source>
        <strain evidence="3 4">CBS 33761</strain>
    </source>
</reference>
<keyword evidence="4" id="KW-1185">Reference proteome</keyword>
<name>A0ABR1SCX5_9PEZI</name>
<evidence type="ECO:0000313" key="3">
    <source>
        <dbReference type="EMBL" id="KAK8029581.1"/>
    </source>
</evidence>
<evidence type="ECO:0000313" key="4">
    <source>
        <dbReference type="Proteomes" id="UP001444661"/>
    </source>
</evidence>
<dbReference type="Proteomes" id="UP001444661">
    <property type="component" value="Unassembled WGS sequence"/>
</dbReference>